<evidence type="ECO:0000256" key="2">
    <source>
        <dbReference type="SAM" id="MobiDB-lite"/>
    </source>
</evidence>
<feature type="region of interest" description="Disordered" evidence="2">
    <location>
        <begin position="382"/>
        <end position="403"/>
    </location>
</feature>
<gene>
    <name evidence="3" type="ORF">X271_00246</name>
</gene>
<dbReference type="HOGENOM" id="CLU_263054_0_0_14"/>
<evidence type="ECO:0000256" key="1">
    <source>
        <dbReference type="SAM" id="Coils"/>
    </source>
</evidence>
<keyword evidence="1" id="KW-0175">Coiled coil</keyword>
<feature type="coiled-coil region" evidence="1">
    <location>
        <begin position="409"/>
        <end position="443"/>
    </location>
</feature>
<accession>W8GJD1</accession>
<organism evidence="3 4">
    <name type="scientific">Candidatus Hepatoplasma crinochetorum Av</name>
    <dbReference type="NCBI Taxonomy" id="1427984"/>
    <lineage>
        <taxon>Bacteria</taxon>
        <taxon>Bacillati</taxon>
        <taxon>Mycoplasmatota</taxon>
        <taxon>Mollicutes</taxon>
        <taxon>Candidatus Hepatoplasmataceae</taxon>
        <taxon>Candidatus Hepatoplasma</taxon>
    </lineage>
</organism>
<name>W8GJD1_9MOLU</name>
<dbReference type="PATRIC" id="fig|1427984.3.peg.235"/>
<dbReference type="RefSeq" id="WP_025208654.1">
    <property type="nucleotide sequence ID" value="NZ_CP006932.1"/>
</dbReference>
<dbReference type="Proteomes" id="UP000019450">
    <property type="component" value="Chromosome"/>
</dbReference>
<evidence type="ECO:0000313" key="4">
    <source>
        <dbReference type="Proteomes" id="UP000019450"/>
    </source>
</evidence>
<proteinExistence type="predicted"/>
<dbReference type="OrthoDB" id="9802127at2"/>
<feature type="region of interest" description="Disordered" evidence="2">
    <location>
        <begin position="496"/>
        <end position="519"/>
    </location>
</feature>
<dbReference type="EMBL" id="CP006932">
    <property type="protein sequence ID" value="AHK22352.1"/>
    <property type="molecule type" value="Genomic_DNA"/>
</dbReference>
<reference evidence="3 4" key="1">
    <citation type="journal article" date="2014" name="Genome Biol. Evol.">
        <title>Phylogenomics of "Candidatus Hepatoplasma crinochetorum," a Lineage of Mollicutes Associated with Noninsect Arthropods.</title>
        <authorList>
            <person name="Leclercq S."/>
            <person name="Dittmer J."/>
            <person name="Bouchon D."/>
            <person name="Cordaux R."/>
        </authorList>
    </citation>
    <scope>NUCLEOTIDE SEQUENCE [LARGE SCALE GENOMIC DNA]</scope>
    <source>
        <strain evidence="3 4">Av</strain>
    </source>
</reference>
<evidence type="ECO:0000313" key="3">
    <source>
        <dbReference type="EMBL" id="AHK22352.1"/>
    </source>
</evidence>
<sequence>MENKYNKSNFAEKKVTASITDSAHVQTVNPVTEGGGFQQEVNENITQSINSIVSGGTKVKTITSSINTINSTSEGGTTQQQVNEKNKQNIDNLNDGFNDIVNGNTLIQTITSSIETVNSTSEGGTTQKQVNEKNKQNIDDLNDSIIIIDDKIDNLDFDINTSKIIATNSSLENGTTQQEINVKNKVNFDSLNSDISDINDKMESFGEANTTYSIKAVDTTLEGGINQKEINQVNKKDIDNINTLINDISSKIDDNDLKTNTENVSTVDSFFEGGPNQKEVNEANKKSIITLDSEIIKVNSEISDINEKIDCMECGCDSSGCDCDDITTSTINTADSTNEGGSTQEIVNKNNKEAIDNLNDEFDTLNKEINILNDEVDDLINNGVPSDDTSTIDTKDSSAEGGSTQEIVNKNNKEAIDNLNDEFDTLNKEINILNDEVDDLINNGVPSDDTSTIDTKDSSAEGGSTQEIVNKNNKEAIDNLNDEVDTLNTEIENIIDNGVTPGDTSTIDTNNPTTEGGSTQKEVNEANKEAIDNLNDEVDDIRNGDTSDVPTSNSAAEGGATQEIVNKNNKIAIDNLNNEVDNIIDGDTSDVPTADPAAEGGSTQKEVNEANKEAIDNLNDEVDDLINNGVPVEGDTAVINTNSPSTEGGSTQKEVNEANKEAIDDINDQLDNLSDPNTSDVATVDATAEGGTTQQEVNEANKEAIDANTQAIDDLINSDVLDTDHVTYTVLGNTSTEAFGDFTQADEKLYGESTNDTVVRDNTLLGLTDGLQDQIDGLNTAVNNLGDIINNAIGDIKASLDSLSTCTDCSIDPFPSAIIDNIVPTDPTTEDGNGTVSFDVDLSDCNGTSTAVLNPASGTEPITLSEGINTGLTFTNLPPGYYNIEVYCDTELIDDTSFIISEPIITDDGFDDLIDFDTPDKEGGTTNGNLNDYNLLFTNTTLSDGKGIGNSLMIGTNLELNGPEYNIYLTYVTSDDSNLLLKVTSNNTFTLRNLGGVIDGLDFIKGLKQPITQLLDNEVSIKSGNSISIKEDLYNYDFIIAKSTANLGDSDEHIQYIAVKTGDIDNNEIVLAYASFESWCTISGTTLNIKADNGYTKLAFNMIWGMNWENFEELTNTKFITSDYSLLFVSDRSKNYWGGLFIYAKNIIADGITRYYISSVADSSYFIFNPDGSYTKNFSFTMKLWGIKL</sequence>
<dbReference type="AlphaFoldDB" id="W8GJD1"/>
<feature type="coiled-coil region" evidence="1">
    <location>
        <begin position="348"/>
        <end position="382"/>
    </location>
</feature>
<dbReference type="KEGG" id="hcr:X271_00246"/>
<keyword evidence="4" id="KW-1185">Reference proteome</keyword>
<protein>
    <submittedName>
        <fullName evidence="3">Uncharacterized protein</fullName>
    </submittedName>
</protein>
<feature type="compositionally biased region" description="Polar residues" evidence="2">
    <location>
        <begin position="502"/>
        <end position="519"/>
    </location>
</feature>
<feature type="region of interest" description="Disordered" evidence="2">
    <location>
        <begin position="443"/>
        <end position="464"/>
    </location>
</feature>